<evidence type="ECO:0000256" key="1">
    <source>
        <dbReference type="SAM" id="MobiDB-lite"/>
    </source>
</evidence>
<dbReference type="KEGG" id="vg:64766997"/>
<dbReference type="EMBL" id="MK937592">
    <property type="protein sequence ID" value="QDH91752.1"/>
    <property type="molecule type" value="Genomic_DNA"/>
</dbReference>
<accession>A0A514DDR8</accession>
<reference evidence="2 3" key="1">
    <citation type="submission" date="2019-05" db="EMBL/GenBank/DDBJ databases">
        <authorList>
            <person name="Pope W.H."/>
            <person name="Garlena R.A."/>
            <person name="Russell D.A."/>
            <person name="Jacobs-Sera D."/>
            <person name="Hatfull G.F."/>
        </authorList>
    </citation>
    <scope>NUCLEOTIDE SEQUENCE [LARGE SCALE GENOMIC DNA]</scope>
</reference>
<dbReference type="RefSeq" id="YP_010059765.1">
    <property type="nucleotide sequence ID" value="NC_054727.1"/>
</dbReference>
<sequence length="325" mass="36744">MTSVPEPNLGPPPTLATPGIQPPTQFVPAQPFSEDEFDPMAVAPPPEPEEVEEEEVTELDDDELRLFASLLTVGQIFKTISVMGHKVKIQSLRVADDLRIGLYCRPHEGSKMEQRAYQLAVCAAGIVEVNGQPLVNSFLPMTDDERFDKQAEILKNAYPVMLTRVHRAIMALDQEFVELADKLGKTRRLDARAEVEVRLAHEQGLLHQRILSRFQHWALLYWIYMDRRTENETTFAALELQCFNLHQERWEQIYKDLPQSTLAPTADEDEEVPVDDIEAIHAFYEEAERNGSVGGSMSGADAPDLYDVARSGWPASNDKAWGEWT</sequence>
<evidence type="ECO:0000313" key="3">
    <source>
        <dbReference type="Proteomes" id="UP000316777"/>
    </source>
</evidence>
<name>A0A514DDR8_9CAUD</name>
<keyword evidence="3" id="KW-1185">Reference proteome</keyword>
<protein>
    <submittedName>
        <fullName evidence="2">Tail assembly chaperone</fullName>
    </submittedName>
</protein>
<proteinExistence type="predicted"/>
<gene>
    <name evidence="2" type="primary">77</name>
    <name evidence="2" type="ORF">SEA_PHRAPPUCCINO_77</name>
</gene>
<evidence type="ECO:0000313" key="2">
    <source>
        <dbReference type="EMBL" id="QDH91752.1"/>
    </source>
</evidence>
<feature type="region of interest" description="Disordered" evidence="1">
    <location>
        <begin position="1"/>
        <end position="51"/>
    </location>
</feature>
<dbReference type="Proteomes" id="UP000316777">
    <property type="component" value="Segment"/>
</dbReference>
<organism evidence="2 3">
    <name type="scientific">Mycobacterium phage Phrappuccino</name>
    <dbReference type="NCBI Taxonomy" id="2591223"/>
    <lineage>
        <taxon>Viruses</taxon>
        <taxon>Duplodnaviria</taxon>
        <taxon>Heunggongvirae</taxon>
        <taxon>Uroviricota</taxon>
        <taxon>Caudoviricetes</taxon>
        <taxon>Phrappuccinovirus</taxon>
        <taxon>Phrappuccinovirus phrappuccino</taxon>
        <taxon>Phreappuccinovirus Phrappuccino</taxon>
    </lineage>
</organism>
<dbReference type="GeneID" id="64766997"/>